<feature type="transmembrane region" description="Helical" evidence="11">
    <location>
        <begin position="197"/>
        <end position="221"/>
    </location>
</feature>
<keyword evidence="13" id="KW-1185">Reference proteome</keyword>
<evidence type="ECO:0000256" key="10">
    <source>
        <dbReference type="RuleBase" id="RU000688"/>
    </source>
</evidence>
<evidence type="ECO:0000256" key="2">
    <source>
        <dbReference type="ARBA" id="ARBA00022606"/>
    </source>
</evidence>
<dbReference type="Gene3D" id="1.20.1070.10">
    <property type="entry name" value="Rhodopsin 7-helix transmembrane proteins"/>
    <property type="match status" value="1"/>
</dbReference>
<dbReference type="InterPro" id="IPR000725">
    <property type="entry name" value="Olfact_rcpt"/>
</dbReference>
<evidence type="ECO:0000256" key="1">
    <source>
        <dbReference type="ARBA" id="ARBA00004141"/>
    </source>
</evidence>
<dbReference type="SUPFAM" id="SSF81321">
    <property type="entry name" value="Family A G protein-coupled receptor-like"/>
    <property type="match status" value="1"/>
</dbReference>
<feature type="domain" description="G-protein coupled receptors family 1 profile" evidence="12">
    <location>
        <begin position="41"/>
        <end position="292"/>
    </location>
</feature>
<evidence type="ECO:0000256" key="4">
    <source>
        <dbReference type="ARBA" id="ARBA00022725"/>
    </source>
</evidence>
<dbReference type="KEGG" id="asn:102379137"/>
<dbReference type="InterPro" id="IPR000276">
    <property type="entry name" value="GPCR_Rhodpsn"/>
</dbReference>
<dbReference type="PROSITE" id="PS00237">
    <property type="entry name" value="G_PROTEIN_RECEP_F1_1"/>
    <property type="match status" value="1"/>
</dbReference>
<keyword evidence="11" id="KW-1003">Cell membrane</keyword>
<dbReference type="GO" id="GO:0004930">
    <property type="term" value="F:G protein-coupled receptor activity"/>
    <property type="evidence" value="ECO:0007669"/>
    <property type="project" value="UniProtKB-KW"/>
</dbReference>
<comment type="similarity">
    <text evidence="10">Belongs to the G-protein coupled receptor 1 family.</text>
</comment>
<keyword evidence="2 11" id="KW-0716">Sensory transduction</keyword>
<reference evidence="14" key="1">
    <citation type="submission" date="2025-08" db="UniProtKB">
        <authorList>
            <consortium name="RefSeq"/>
        </authorList>
    </citation>
    <scope>IDENTIFICATION</scope>
</reference>
<feature type="transmembrane region" description="Helical" evidence="11">
    <location>
        <begin position="271"/>
        <end position="292"/>
    </location>
</feature>
<dbReference type="InterPro" id="IPR017452">
    <property type="entry name" value="GPCR_Rhodpsn_7TM"/>
</dbReference>
<dbReference type="OrthoDB" id="6144443at2759"/>
<keyword evidence="9 10" id="KW-0807">Transducer</keyword>
<keyword evidence="3 10" id="KW-0812">Transmembrane</keyword>
<dbReference type="Pfam" id="PF13853">
    <property type="entry name" value="7tm_4"/>
    <property type="match status" value="1"/>
</dbReference>
<evidence type="ECO:0000256" key="3">
    <source>
        <dbReference type="ARBA" id="ARBA00022692"/>
    </source>
</evidence>
<feature type="transmembrane region" description="Helical" evidence="11">
    <location>
        <begin position="61"/>
        <end position="87"/>
    </location>
</feature>
<name>A0A1U7SAF7_ALLSI</name>
<dbReference type="eggNOG" id="ENOG502RF9W">
    <property type="taxonomic scope" value="Eukaryota"/>
</dbReference>
<feature type="transmembrane region" description="Helical" evidence="11">
    <location>
        <begin position="25"/>
        <end position="49"/>
    </location>
</feature>
<dbReference type="GO" id="GO:0071396">
    <property type="term" value="P:cellular response to lipid"/>
    <property type="evidence" value="ECO:0007669"/>
    <property type="project" value="UniProtKB-ARBA"/>
</dbReference>
<protein>
    <recommendedName>
        <fullName evidence="11">Olfactory receptor</fullName>
    </recommendedName>
</protein>
<dbReference type="PANTHER" id="PTHR26450">
    <property type="entry name" value="OLFACTORY RECEPTOR 56B1-RELATED"/>
    <property type="match status" value="1"/>
</dbReference>
<evidence type="ECO:0000256" key="11">
    <source>
        <dbReference type="RuleBase" id="RU363047"/>
    </source>
</evidence>
<proteinExistence type="inferred from homology"/>
<dbReference type="Proteomes" id="UP000189705">
    <property type="component" value="Unplaced"/>
</dbReference>
<dbReference type="GeneID" id="102379137"/>
<evidence type="ECO:0000313" key="13">
    <source>
        <dbReference type="Proteomes" id="UP000189705"/>
    </source>
</evidence>
<dbReference type="AlphaFoldDB" id="A0A1U7SAF7"/>
<dbReference type="FunFam" id="1.20.1070.10:FF:000002">
    <property type="entry name" value="Olfactory receptor"/>
    <property type="match status" value="1"/>
</dbReference>
<accession>A0A1U7SAF7</accession>
<keyword evidence="5 11" id="KW-1133">Transmembrane helix</keyword>
<dbReference type="RefSeq" id="XP_006032151.1">
    <property type="nucleotide sequence ID" value="XM_006032089.1"/>
</dbReference>
<dbReference type="InterPro" id="IPR050402">
    <property type="entry name" value="OR51/52/56-like"/>
</dbReference>
<evidence type="ECO:0000256" key="7">
    <source>
        <dbReference type="ARBA" id="ARBA00023136"/>
    </source>
</evidence>
<feature type="transmembrane region" description="Helical" evidence="11">
    <location>
        <begin position="242"/>
        <end position="265"/>
    </location>
</feature>
<evidence type="ECO:0000313" key="14">
    <source>
        <dbReference type="RefSeq" id="XP_006032151.1"/>
    </source>
</evidence>
<dbReference type="PANTHER" id="PTHR26450:SF104">
    <property type="entry name" value="OLFACTORY RECEPTOR"/>
    <property type="match status" value="1"/>
</dbReference>
<keyword evidence="7 11" id="KW-0472">Membrane</keyword>
<dbReference type="GO" id="GO:0004984">
    <property type="term" value="F:olfactory receptor activity"/>
    <property type="evidence" value="ECO:0007669"/>
    <property type="project" value="InterPro"/>
</dbReference>
<dbReference type="InParanoid" id="A0A1U7SAF7"/>
<keyword evidence="8 10" id="KW-0675">Receptor</keyword>
<evidence type="ECO:0000256" key="8">
    <source>
        <dbReference type="ARBA" id="ARBA00023170"/>
    </source>
</evidence>
<sequence length="316" mass="35518">MAASNHTSPAVFLLTGIPGLENAHAWLSIPLCSMYVTAILGNCTILFIIRTDPSLHQPMYFFLSMLAVTDLGLSASTLPTMLSIFTFNVREVHIDACIAQLYFIHTFSLMESAVLLAMAFDRFVAIHQPLRYNSILTHATVARIGLGFAVRSVLMVMPTPILLRRLRFCFPNILSHSFCLHQDVMKLSCSDRRINSIYGLFVVISTMGLDSMLIVLSYVMIIKTVLSIASKEERLKALNTCVSHICAVLIFYIPMIGISMIHRFGKHASPFIHVFMAIVYVLVPPVMNPVVYSVKTKQIRQRIIQKFQKQNTMDKS</sequence>
<dbReference type="GO" id="GO:0005886">
    <property type="term" value="C:plasma membrane"/>
    <property type="evidence" value="ECO:0007669"/>
    <property type="project" value="UniProtKB-SubCell"/>
</dbReference>
<gene>
    <name evidence="14" type="primary">LOC102379137</name>
</gene>
<evidence type="ECO:0000256" key="6">
    <source>
        <dbReference type="ARBA" id="ARBA00023040"/>
    </source>
</evidence>
<dbReference type="PRINTS" id="PR00245">
    <property type="entry name" value="OLFACTORYR"/>
</dbReference>
<feature type="transmembrane region" description="Helical" evidence="11">
    <location>
        <begin position="141"/>
        <end position="163"/>
    </location>
</feature>
<dbReference type="PROSITE" id="PS50262">
    <property type="entry name" value="G_PROTEIN_RECEP_F1_2"/>
    <property type="match status" value="1"/>
</dbReference>
<evidence type="ECO:0000256" key="5">
    <source>
        <dbReference type="ARBA" id="ARBA00022989"/>
    </source>
</evidence>
<keyword evidence="4 11" id="KW-0552">Olfaction</keyword>
<evidence type="ECO:0000259" key="12">
    <source>
        <dbReference type="PROSITE" id="PS50262"/>
    </source>
</evidence>
<keyword evidence="6 10" id="KW-0297">G-protein coupled receptor</keyword>
<dbReference type="PRINTS" id="PR00237">
    <property type="entry name" value="GPCRRHODOPSN"/>
</dbReference>
<feature type="transmembrane region" description="Helical" evidence="11">
    <location>
        <begin position="99"/>
        <end position="120"/>
    </location>
</feature>
<evidence type="ECO:0000256" key="9">
    <source>
        <dbReference type="ARBA" id="ARBA00023224"/>
    </source>
</evidence>
<dbReference type="CDD" id="cd15222">
    <property type="entry name" value="7tmA_OR51-like"/>
    <property type="match status" value="1"/>
</dbReference>
<organism evidence="13 14">
    <name type="scientific">Alligator sinensis</name>
    <name type="common">Chinese alligator</name>
    <dbReference type="NCBI Taxonomy" id="38654"/>
    <lineage>
        <taxon>Eukaryota</taxon>
        <taxon>Metazoa</taxon>
        <taxon>Chordata</taxon>
        <taxon>Craniata</taxon>
        <taxon>Vertebrata</taxon>
        <taxon>Euteleostomi</taxon>
        <taxon>Archelosauria</taxon>
        <taxon>Archosauria</taxon>
        <taxon>Crocodylia</taxon>
        <taxon>Alligatoridae</taxon>
        <taxon>Alligatorinae</taxon>
        <taxon>Alligator</taxon>
    </lineage>
</organism>
<comment type="subcellular location">
    <subcellularLocation>
        <location evidence="11">Cell membrane</location>
        <topology evidence="11">Multi-pass membrane protein</topology>
    </subcellularLocation>
    <subcellularLocation>
        <location evidence="1">Membrane</location>
        <topology evidence="1">Multi-pass membrane protein</topology>
    </subcellularLocation>
</comment>